<keyword evidence="1" id="KW-0805">Transcription regulation</keyword>
<comment type="caution">
    <text evidence="6">The sequence shown here is derived from an EMBL/GenBank/DDBJ whole genome shotgun (WGS) entry which is preliminary data.</text>
</comment>
<keyword evidence="3" id="KW-0804">Transcription</keyword>
<proteinExistence type="predicted"/>
<evidence type="ECO:0000256" key="2">
    <source>
        <dbReference type="ARBA" id="ARBA00023125"/>
    </source>
</evidence>
<dbReference type="Gene3D" id="3.40.50.2300">
    <property type="match status" value="2"/>
</dbReference>
<feature type="domain" description="HTH lacI-type" evidence="5">
    <location>
        <begin position="10"/>
        <end position="64"/>
    </location>
</feature>
<accession>A0ABV7WFB4</accession>
<dbReference type="PANTHER" id="PTHR30146:SF109">
    <property type="entry name" value="HTH-TYPE TRANSCRIPTIONAL REGULATOR GALS"/>
    <property type="match status" value="1"/>
</dbReference>
<organism evidence="6 7">
    <name type="scientific">Aquipuribacter hungaricus</name>
    <dbReference type="NCBI Taxonomy" id="545624"/>
    <lineage>
        <taxon>Bacteria</taxon>
        <taxon>Bacillati</taxon>
        <taxon>Actinomycetota</taxon>
        <taxon>Actinomycetes</taxon>
        <taxon>Micrococcales</taxon>
        <taxon>Intrasporangiaceae</taxon>
        <taxon>Aquipuribacter</taxon>
    </lineage>
</organism>
<feature type="region of interest" description="Disordered" evidence="4">
    <location>
        <begin position="329"/>
        <end position="355"/>
    </location>
</feature>
<evidence type="ECO:0000313" key="7">
    <source>
        <dbReference type="Proteomes" id="UP001595685"/>
    </source>
</evidence>
<gene>
    <name evidence="6" type="ORF">ACFOLH_09250</name>
</gene>
<dbReference type="CDD" id="cd01392">
    <property type="entry name" value="HTH_LacI"/>
    <property type="match status" value="1"/>
</dbReference>
<dbReference type="SUPFAM" id="SSF53822">
    <property type="entry name" value="Periplasmic binding protein-like I"/>
    <property type="match status" value="1"/>
</dbReference>
<evidence type="ECO:0000256" key="3">
    <source>
        <dbReference type="ARBA" id="ARBA00023163"/>
    </source>
</evidence>
<dbReference type="Pfam" id="PF00356">
    <property type="entry name" value="LacI"/>
    <property type="match status" value="1"/>
</dbReference>
<evidence type="ECO:0000256" key="4">
    <source>
        <dbReference type="SAM" id="MobiDB-lite"/>
    </source>
</evidence>
<dbReference type="InterPro" id="IPR028082">
    <property type="entry name" value="Peripla_BP_I"/>
</dbReference>
<dbReference type="PROSITE" id="PS00356">
    <property type="entry name" value="HTH_LACI_1"/>
    <property type="match status" value="1"/>
</dbReference>
<dbReference type="GO" id="GO:0003677">
    <property type="term" value="F:DNA binding"/>
    <property type="evidence" value="ECO:0007669"/>
    <property type="project" value="UniProtKB-KW"/>
</dbReference>
<evidence type="ECO:0000313" key="6">
    <source>
        <dbReference type="EMBL" id="MFC3688524.1"/>
    </source>
</evidence>
<dbReference type="CDD" id="cd01574">
    <property type="entry name" value="PBP1_LacI"/>
    <property type="match status" value="1"/>
</dbReference>
<dbReference type="InterPro" id="IPR046335">
    <property type="entry name" value="LacI/GalR-like_sensor"/>
</dbReference>
<dbReference type="PANTHER" id="PTHR30146">
    <property type="entry name" value="LACI-RELATED TRANSCRIPTIONAL REPRESSOR"/>
    <property type="match status" value="1"/>
</dbReference>
<dbReference type="SUPFAM" id="SSF47413">
    <property type="entry name" value="lambda repressor-like DNA-binding domains"/>
    <property type="match status" value="1"/>
</dbReference>
<dbReference type="PROSITE" id="PS50932">
    <property type="entry name" value="HTH_LACI_2"/>
    <property type="match status" value="1"/>
</dbReference>
<dbReference type="Proteomes" id="UP001595685">
    <property type="component" value="Unassembled WGS sequence"/>
</dbReference>
<evidence type="ECO:0000256" key="1">
    <source>
        <dbReference type="ARBA" id="ARBA00023015"/>
    </source>
</evidence>
<keyword evidence="2 6" id="KW-0238">DNA-binding</keyword>
<dbReference type="EMBL" id="JBHRWW010000005">
    <property type="protein sequence ID" value="MFC3688524.1"/>
    <property type="molecule type" value="Genomic_DNA"/>
</dbReference>
<dbReference type="Pfam" id="PF13377">
    <property type="entry name" value="Peripla_BP_3"/>
    <property type="match status" value="1"/>
</dbReference>
<reference evidence="7" key="1">
    <citation type="journal article" date="2019" name="Int. J. Syst. Evol. Microbiol.">
        <title>The Global Catalogue of Microorganisms (GCM) 10K type strain sequencing project: providing services to taxonomists for standard genome sequencing and annotation.</title>
        <authorList>
            <consortium name="The Broad Institute Genomics Platform"/>
            <consortium name="The Broad Institute Genome Sequencing Center for Infectious Disease"/>
            <person name="Wu L."/>
            <person name="Ma J."/>
        </authorList>
    </citation>
    <scope>NUCLEOTIDE SEQUENCE [LARGE SCALE GENOMIC DNA]</scope>
    <source>
        <strain evidence="7">NCAIM B.02333</strain>
    </source>
</reference>
<protein>
    <submittedName>
        <fullName evidence="6">LacI family DNA-binding transcriptional regulator</fullName>
    </submittedName>
</protein>
<sequence>MSSTSRPAAPGLHDVARLAGVSHQTVSRVLNDRPHVRPDTRARVERAVAELGYRPNVAARTLVTRRATTLGIVAVRTTYFGPASLLAAIEQAARAEGWFVSIVALQDLDGPALAGALDQLQQLAVAGVVVIAPQRSAAQELRERPPVVPVVAVDGGLEADLPVVCVDQAAGARVLTEHLLGLGHRTVHHVAGPEGWLDAEQRVAGWSGALQDAGAPVPPTVRGDWTPASGYAAGLALAVDPEVTAVFAGNDQMALGVVRALQACRRRVPQDVSVVGFDDVPEAEFVGPGLTTIHQNFAEVGRRSIRHLLALVHGGQAPPDGVVAPELVVRDSTGPPPAHAPHRTAPGPHERTSAP</sequence>
<evidence type="ECO:0000259" key="5">
    <source>
        <dbReference type="PROSITE" id="PS50932"/>
    </source>
</evidence>
<keyword evidence="7" id="KW-1185">Reference proteome</keyword>
<dbReference type="Gene3D" id="1.10.260.40">
    <property type="entry name" value="lambda repressor-like DNA-binding domains"/>
    <property type="match status" value="1"/>
</dbReference>
<dbReference type="RefSeq" id="WP_340290337.1">
    <property type="nucleotide sequence ID" value="NZ_JBBEOI010000017.1"/>
</dbReference>
<dbReference type="InterPro" id="IPR000843">
    <property type="entry name" value="HTH_LacI"/>
</dbReference>
<dbReference type="InterPro" id="IPR010982">
    <property type="entry name" value="Lambda_DNA-bd_dom_sf"/>
</dbReference>
<name>A0ABV7WFB4_9MICO</name>
<dbReference type="SMART" id="SM00354">
    <property type="entry name" value="HTH_LACI"/>
    <property type="match status" value="1"/>
</dbReference>